<evidence type="ECO:0000313" key="2">
    <source>
        <dbReference type="Proteomes" id="UP000318431"/>
    </source>
</evidence>
<dbReference type="EMBL" id="VLLB01000001">
    <property type="protein sequence ID" value="TWI69036.1"/>
    <property type="molecule type" value="Genomic_DNA"/>
</dbReference>
<dbReference type="OrthoDB" id="4134937at1224"/>
<dbReference type="AlphaFoldDB" id="A0A562RKS9"/>
<name>A0A562RKS9_9BURK</name>
<reference evidence="1 2" key="1">
    <citation type="journal article" date="2015" name="Stand. Genomic Sci.">
        <title>Genomic Encyclopedia of Bacterial and Archaeal Type Strains, Phase III: the genomes of soil and plant-associated and newly described type strains.</title>
        <authorList>
            <person name="Whitman W.B."/>
            <person name="Woyke T."/>
            <person name="Klenk H.P."/>
            <person name="Zhou Y."/>
            <person name="Lilburn T.G."/>
            <person name="Beck B.J."/>
            <person name="De Vos P."/>
            <person name="Vandamme P."/>
            <person name="Eisen J.A."/>
            <person name="Garrity G."/>
            <person name="Hugenholtz P."/>
            <person name="Kyrpides N.C."/>
        </authorList>
    </citation>
    <scope>NUCLEOTIDE SEQUENCE [LARGE SCALE GENOMIC DNA]</scope>
    <source>
        <strain evidence="1 2">CGMCC 1.10822</strain>
    </source>
</reference>
<comment type="caution">
    <text evidence="1">The sequence shown here is derived from an EMBL/GenBank/DDBJ whole genome shotgun (WGS) entry which is preliminary data.</text>
</comment>
<proteinExistence type="predicted"/>
<sequence>MADPVISRAMIEAKARSAFARGAGREDHGFNWHAHAIAVWQEEWDRCERDRLLDEVVDIADACPNEPAAIEDARQRIAANIHAAGVSYGVRP</sequence>
<gene>
    <name evidence="1" type="ORF">IP91_00101</name>
</gene>
<dbReference type="Proteomes" id="UP000318431">
    <property type="component" value="Unassembled WGS sequence"/>
</dbReference>
<protein>
    <submittedName>
        <fullName evidence="1">Uncharacterized protein</fullName>
    </submittedName>
</protein>
<evidence type="ECO:0000313" key="1">
    <source>
        <dbReference type="EMBL" id="TWI69036.1"/>
    </source>
</evidence>
<keyword evidence="2" id="KW-1185">Reference proteome</keyword>
<organism evidence="1 2">
    <name type="scientific">Pseudoduganella lurida</name>
    <dbReference type="NCBI Taxonomy" id="1036180"/>
    <lineage>
        <taxon>Bacteria</taxon>
        <taxon>Pseudomonadati</taxon>
        <taxon>Pseudomonadota</taxon>
        <taxon>Betaproteobacteria</taxon>
        <taxon>Burkholderiales</taxon>
        <taxon>Oxalobacteraceae</taxon>
        <taxon>Telluria group</taxon>
        <taxon>Pseudoduganella</taxon>
    </lineage>
</organism>
<dbReference type="RefSeq" id="WP_145646726.1">
    <property type="nucleotide sequence ID" value="NZ_VLLB01000001.1"/>
</dbReference>
<accession>A0A562RKS9</accession>